<keyword evidence="3" id="KW-1185">Reference proteome</keyword>
<feature type="region of interest" description="Disordered" evidence="1">
    <location>
        <begin position="80"/>
        <end position="99"/>
    </location>
</feature>
<gene>
    <name evidence="2" type="ORF">LF1_20120</name>
</gene>
<proteinExistence type="predicted"/>
<feature type="compositionally biased region" description="Polar residues" evidence="1">
    <location>
        <begin position="31"/>
        <end position="45"/>
    </location>
</feature>
<reference evidence="2 3" key="1">
    <citation type="submission" date="2019-08" db="EMBL/GenBank/DDBJ databases">
        <title>Deep-cultivation of Planctomycetes and their phenomic and genomic characterization uncovers novel biology.</title>
        <authorList>
            <person name="Wiegand S."/>
            <person name="Jogler M."/>
            <person name="Boedeker C."/>
            <person name="Pinto D."/>
            <person name="Vollmers J."/>
            <person name="Rivas-Marin E."/>
            <person name="Kohn T."/>
            <person name="Peeters S.H."/>
            <person name="Heuer A."/>
            <person name="Rast P."/>
            <person name="Oberbeckmann S."/>
            <person name="Bunk B."/>
            <person name="Jeske O."/>
            <person name="Meyerdierks A."/>
            <person name="Storesund J.E."/>
            <person name="Kallscheuer N."/>
            <person name="Luecker S."/>
            <person name="Lage O.M."/>
            <person name="Pohl T."/>
            <person name="Merkel B.J."/>
            <person name="Hornburger P."/>
            <person name="Mueller R.-W."/>
            <person name="Bruemmer F."/>
            <person name="Labrenz M."/>
            <person name="Spormann A.M."/>
            <person name="Op Den Camp H."/>
            <person name="Overmann J."/>
            <person name="Amann R."/>
            <person name="Jetten M.S.M."/>
            <person name="Mascher T."/>
            <person name="Medema M.H."/>
            <person name="Devos D.P."/>
            <person name="Kaster A.-K."/>
            <person name="Ovreas L."/>
            <person name="Rohde M."/>
            <person name="Galperin M.Y."/>
            <person name="Jogler C."/>
        </authorList>
    </citation>
    <scope>NUCLEOTIDE SEQUENCE [LARGE SCALE GENOMIC DNA]</scope>
    <source>
        <strain evidence="2 3">LF1</strain>
    </source>
</reference>
<name>A0A5B1CEA0_9BACT</name>
<sequence>MLVDKPNVGRQQDAFRGAVLAVSLVISQNSGESFPASNQAQALNSDRQKSHPENAVSNTGAGTLIGSRSVGRFGRSEIRQGSIVPCPHPSNPTHPRGRSILMISASSILTQA</sequence>
<evidence type="ECO:0000256" key="1">
    <source>
        <dbReference type="SAM" id="MobiDB-lite"/>
    </source>
</evidence>
<protein>
    <submittedName>
        <fullName evidence="2">Uncharacterized protein</fullName>
    </submittedName>
</protein>
<dbReference type="AlphaFoldDB" id="A0A5B1CEA0"/>
<dbReference type="EMBL" id="VRLW01000001">
    <property type="protein sequence ID" value="KAA1259478.1"/>
    <property type="molecule type" value="Genomic_DNA"/>
</dbReference>
<evidence type="ECO:0000313" key="3">
    <source>
        <dbReference type="Proteomes" id="UP000322699"/>
    </source>
</evidence>
<feature type="region of interest" description="Disordered" evidence="1">
    <location>
        <begin position="31"/>
        <end position="70"/>
    </location>
</feature>
<accession>A0A5B1CEA0</accession>
<organism evidence="2 3">
    <name type="scientific">Rubripirellula obstinata</name>
    <dbReference type="NCBI Taxonomy" id="406547"/>
    <lineage>
        <taxon>Bacteria</taxon>
        <taxon>Pseudomonadati</taxon>
        <taxon>Planctomycetota</taxon>
        <taxon>Planctomycetia</taxon>
        <taxon>Pirellulales</taxon>
        <taxon>Pirellulaceae</taxon>
        <taxon>Rubripirellula</taxon>
    </lineage>
</organism>
<dbReference type="Proteomes" id="UP000322699">
    <property type="component" value="Unassembled WGS sequence"/>
</dbReference>
<comment type="caution">
    <text evidence="2">The sequence shown here is derived from an EMBL/GenBank/DDBJ whole genome shotgun (WGS) entry which is preliminary data.</text>
</comment>
<evidence type="ECO:0000313" key="2">
    <source>
        <dbReference type="EMBL" id="KAA1259478.1"/>
    </source>
</evidence>